<dbReference type="NCBIfam" id="NF045971">
    <property type="entry name" value="conju_CD1110"/>
    <property type="match status" value="1"/>
</dbReference>
<dbReference type="Pfam" id="PF19044">
    <property type="entry name" value="P-loop_TraG"/>
    <property type="match status" value="1"/>
</dbReference>
<keyword evidence="1" id="KW-0175">Coiled coil</keyword>
<dbReference type="InterPro" id="IPR043964">
    <property type="entry name" value="P-loop_TraG"/>
</dbReference>
<dbReference type="SUPFAM" id="SSF52540">
    <property type="entry name" value="P-loop containing nucleoside triphosphate hydrolases"/>
    <property type="match status" value="1"/>
</dbReference>
<proteinExistence type="predicted"/>
<dbReference type="InterPro" id="IPR051162">
    <property type="entry name" value="T4SS_component"/>
</dbReference>
<dbReference type="Gene3D" id="3.40.50.300">
    <property type="entry name" value="P-loop containing nucleotide triphosphate hydrolases"/>
    <property type="match status" value="1"/>
</dbReference>
<evidence type="ECO:0000256" key="1">
    <source>
        <dbReference type="SAM" id="Coils"/>
    </source>
</evidence>
<dbReference type="AlphaFoldDB" id="A0A2H0VFY4"/>
<evidence type="ECO:0000313" key="4">
    <source>
        <dbReference type="Proteomes" id="UP000231466"/>
    </source>
</evidence>
<evidence type="ECO:0000259" key="2">
    <source>
        <dbReference type="Pfam" id="PF19044"/>
    </source>
</evidence>
<evidence type="ECO:0000313" key="3">
    <source>
        <dbReference type="EMBL" id="PIR98017.1"/>
    </source>
</evidence>
<dbReference type="PANTHER" id="PTHR30121:SF6">
    <property type="entry name" value="SLR6007 PROTEIN"/>
    <property type="match status" value="1"/>
</dbReference>
<dbReference type="Gene3D" id="1.10.8.730">
    <property type="match status" value="1"/>
</dbReference>
<feature type="domain" description="TraG P-loop" evidence="2">
    <location>
        <begin position="262"/>
        <end position="565"/>
    </location>
</feature>
<dbReference type="Proteomes" id="UP000231466">
    <property type="component" value="Unassembled WGS sequence"/>
</dbReference>
<dbReference type="InterPro" id="IPR027417">
    <property type="entry name" value="P-loop_NTPase"/>
</dbReference>
<feature type="coiled-coil region" evidence="1">
    <location>
        <begin position="109"/>
        <end position="188"/>
    </location>
</feature>
<dbReference type="EMBL" id="PFAH01000007">
    <property type="protein sequence ID" value="PIR98017.1"/>
    <property type="molecule type" value="Genomic_DNA"/>
</dbReference>
<reference evidence="4" key="1">
    <citation type="submission" date="2017-09" db="EMBL/GenBank/DDBJ databases">
        <title>Depth-based differentiation of microbial function through sediment-hosted aquifers and enrichment of novel symbionts in the deep terrestrial subsurface.</title>
        <authorList>
            <person name="Probst A.J."/>
            <person name="Ladd B."/>
            <person name="Jarett J.K."/>
            <person name="Geller-Mcgrath D.E."/>
            <person name="Sieber C.M.K."/>
            <person name="Emerson J.B."/>
            <person name="Anantharaman K."/>
            <person name="Thomas B.C."/>
            <person name="Malmstrom R."/>
            <person name="Stieglmeier M."/>
            <person name="Klingl A."/>
            <person name="Woyke T."/>
            <person name="Ryan C.M."/>
            <person name="Banfield J.F."/>
        </authorList>
    </citation>
    <scope>NUCLEOTIDE SEQUENCE [LARGE SCALE GENOMIC DNA]</scope>
</reference>
<name>A0A2H0VFY4_9BACT</name>
<gene>
    <name evidence="3" type="ORF">COT89_01760</name>
</gene>
<organism evidence="3 4">
    <name type="scientific">Candidatus Colwellbacteria bacterium CG10_big_fil_rev_8_21_14_0_10_42_22</name>
    <dbReference type="NCBI Taxonomy" id="1974540"/>
    <lineage>
        <taxon>Bacteria</taxon>
        <taxon>Candidatus Colwelliibacteriota</taxon>
    </lineage>
</organism>
<comment type="caution">
    <text evidence="3">The sequence shown here is derived from an EMBL/GenBank/DDBJ whole genome shotgun (WGS) entry which is preliminary data.</text>
</comment>
<protein>
    <submittedName>
        <fullName evidence="3">Conjugal transfer protein TraC</fullName>
    </submittedName>
</protein>
<dbReference type="PANTHER" id="PTHR30121">
    <property type="entry name" value="UNCHARACTERIZED PROTEIN YJGR-RELATED"/>
    <property type="match status" value="1"/>
</dbReference>
<sequence length="606" mass="67933">MGLRAVPLEDKELLEVYFNTYNPSAIEKRGQEIGKQAEGGVLEVENIIAPEALEVRPQSVKVGNMFARTLFVFNYPRYLVAGWLSPIINMPELIDVSIFIHPTQTGTVLRNLRKKVAQLESQIQDEAEKGLVRNPTLETAFRDAEELRDSLLQSQEKFFDTGIYITIYAETEKELNKIESNVVEALDTKLINVRAAQFEQLKGFNSTTPIAKDELQVHTPLNSGPVSSFFPFLSVDLTSDEGVMHGVNRHNNTLIIFDRFSLENANMVIFAKAGSGKSYAAKLEVLRSLMLGTDVIVVDPENEYERLADAIGGSVFKISLDSDSHINPFEIPIVPEDETPSEVLKSHVVNLTGLLKLMLGKIEAHEEALLDQAIAATYASRDITPDKDFKDKTPPVLEDLEAVLRNTDGGKEMAERLYRFTKGSYAGFTNRSTNVDIKNRLIVFSIRDLEDELRPVAMYIILNFVWSLIRAELKKRVMVIDEAWLLMKNEDSASFLFGLAKRSRKYYLGLTTITQDVEDFLGSPYGRPIVTNSSLQLLLKQSPVAIDSIGKAFSLTDVEKNYLLETDIGQGLFIAGLKHAAIQIVPSYFEDQLITTNPEEVLEQKD</sequence>
<accession>A0A2H0VFY4</accession>